<sequence length="77" mass="9242">MEEKYLYIHRGVDYGRVFNLNKIYIEKDKAIQATIDEPGTYVEIFILNRVKNEFEPTKEYYFKGVLDSYSKYSVKKT</sequence>
<dbReference type="EMBL" id="MN740043">
    <property type="protein sequence ID" value="QHT85602.1"/>
    <property type="molecule type" value="Genomic_DNA"/>
</dbReference>
<accession>A0A6C0HYL6</accession>
<reference evidence="1" key="1">
    <citation type="journal article" date="2020" name="Nature">
        <title>Giant virus diversity and host interactions through global metagenomics.</title>
        <authorList>
            <person name="Schulz F."/>
            <person name="Roux S."/>
            <person name="Paez-Espino D."/>
            <person name="Jungbluth S."/>
            <person name="Walsh D.A."/>
            <person name="Denef V.J."/>
            <person name="McMahon K.D."/>
            <person name="Konstantinidis K.T."/>
            <person name="Eloe-Fadrosh E.A."/>
            <person name="Kyrpides N.C."/>
            <person name="Woyke T."/>
        </authorList>
    </citation>
    <scope>NUCLEOTIDE SEQUENCE</scope>
    <source>
        <strain evidence="1">GVMAG-M-3300023184-182</strain>
    </source>
</reference>
<evidence type="ECO:0000313" key="1">
    <source>
        <dbReference type="EMBL" id="QHT85602.1"/>
    </source>
</evidence>
<dbReference type="AlphaFoldDB" id="A0A6C0HYL6"/>
<proteinExistence type="predicted"/>
<name>A0A6C0HYL6_9ZZZZ</name>
<organism evidence="1">
    <name type="scientific">viral metagenome</name>
    <dbReference type="NCBI Taxonomy" id="1070528"/>
    <lineage>
        <taxon>unclassified sequences</taxon>
        <taxon>metagenomes</taxon>
        <taxon>organismal metagenomes</taxon>
    </lineage>
</organism>
<protein>
    <submittedName>
        <fullName evidence="1">Uncharacterized protein</fullName>
    </submittedName>
</protein>